<reference evidence="1" key="2">
    <citation type="submission" date="2024-10" db="UniProtKB">
        <authorList>
            <consortium name="EnsemblProtists"/>
        </authorList>
    </citation>
    <scope>IDENTIFICATION</scope>
</reference>
<reference evidence="2" key="1">
    <citation type="journal article" date="2013" name="Nature">
        <title>Pan genome of the phytoplankton Emiliania underpins its global distribution.</title>
        <authorList>
            <person name="Read B.A."/>
            <person name="Kegel J."/>
            <person name="Klute M.J."/>
            <person name="Kuo A."/>
            <person name="Lefebvre S.C."/>
            <person name="Maumus F."/>
            <person name="Mayer C."/>
            <person name="Miller J."/>
            <person name="Monier A."/>
            <person name="Salamov A."/>
            <person name="Young J."/>
            <person name="Aguilar M."/>
            <person name="Claverie J.M."/>
            <person name="Frickenhaus S."/>
            <person name="Gonzalez K."/>
            <person name="Herman E.K."/>
            <person name="Lin Y.C."/>
            <person name="Napier J."/>
            <person name="Ogata H."/>
            <person name="Sarno A.F."/>
            <person name="Shmutz J."/>
            <person name="Schroeder D."/>
            <person name="de Vargas C."/>
            <person name="Verret F."/>
            <person name="von Dassow P."/>
            <person name="Valentin K."/>
            <person name="Van de Peer Y."/>
            <person name="Wheeler G."/>
            <person name="Dacks J.B."/>
            <person name="Delwiche C.F."/>
            <person name="Dyhrman S.T."/>
            <person name="Glockner G."/>
            <person name="John U."/>
            <person name="Richards T."/>
            <person name="Worden A.Z."/>
            <person name="Zhang X."/>
            <person name="Grigoriev I.V."/>
            <person name="Allen A.E."/>
            <person name="Bidle K."/>
            <person name="Borodovsky M."/>
            <person name="Bowler C."/>
            <person name="Brownlee C."/>
            <person name="Cock J.M."/>
            <person name="Elias M."/>
            <person name="Gladyshev V.N."/>
            <person name="Groth M."/>
            <person name="Guda C."/>
            <person name="Hadaegh A."/>
            <person name="Iglesias-Rodriguez M.D."/>
            <person name="Jenkins J."/>
            <person name="Jones B.M."/>
            <person name="Lawson T."/>
            <person name="Leese F."/>
            <person name="Lindquist E."/>
            <person name="Lobanov A."/>
            <person name="Lomsadze A."/>
            <person name="Malik S.B."/>
            <person name="Marsh M.E."/>
            <person name="Mackinder L."/>
            <person name="Mock T."/>
            <person name="Mueller-Roeber B."/>
            <person name="Pagarete A."/>
            <person name="Parker M."/>
            <person name="Probert I."/>
            <person name="Quesneville H."/>
            <person name="Raines C."/>
            <person name="Rensing S.A."/>
            <person name="Riano-Pachon D.M."/>
            <person name="Richier S."/>
            <person name="Rokitta S."/>
            <person name="Shiraiwa Y."/>
            <person name="Soanes D.M."/>
            <person name="van der Giezen M."/>
            <person name="Wahlund T.M."/>
            <person name="Williams B."/>
            <person name="Wilson W."/>
            <person name="Wolfe G."/>
            <person name="Wurch L.L."/>
        </authorList>
    </citation>
    <scope>NUCLEOTIDE SEQUENCE</scope>
</reference>
<keyword evidence="2" id="KW-1185">Reference proteome</keyword>
<dbReference type="PaxDb" id="2903-EOD09987"/>
<dbReference type="HOGENOM" id="CLU_2163198_0_0_1"/>
<organism evidence="1 2">
    <name type="scientific">Emiliania huxleyi (strain CCMP1516)</name>
    <dbReference type="NCBI Taxonomy" id="280463"/>
    <lineage>
        <taxon>Eukaryota</taxon>
        <taxon>Haptista</taxon>
        <taxon>Haptophyta</taxon>
        <taxon>Prymnesiophyceae</taxon>
        <taxon>Isochrysidales</taxon>
        <taxon>Noelaerhabdaceae</taxon>
        <taxon>Emiliania</taxon>
    </lineage>
</organism>
<dbReference type="KEGG" id="ehx:EMIHUDRAFT_216107"/>
<name>A0A0D3IFF2_EMIH1</name>
<protein>
    <submittedName>
        <fullName evidence="1">Uncharacterized protein</fullName>
    </submittedName>
</protein>
<proteinExistence type="predicted"/>
<accession>A0A0D3IFF2</accession>
<dbReference type="GeneID" id="17256157"/>
<evidence type="ECO:0000313" key="2">
    <source>
        <dbReference type="Proteomes" id="UP000013827"/>
    </source>
</evidence>
<dbReference type="EnsemblProtists" id="EOD09987">
    <property type="protein sequence ID" value="EOD09987"/>
    <property type="gene ID" value="EMIHUDRAFT_216107"/>
</dbReference>
<dbReference type="Proteomes" id="UP000013827">
    <property type="component" value="Unassembled WGS sequence"/>
</dbReference>
<evidence type="ECO:0000313" key="1">
    <source>
        <dbReference type="EnsemblProtists" id="EOD09987"/>
    </source>
</evidence>
<dbReference type="AlphaFoldDB" id="A0A0D3IFF2"/>
<sequence>MLKASGMRGTMFWSLHACRCTTIDTLLNSEEGFTLEQLLDEDDLLQECNSQKRCEAFLTSTPPQLDCLVRDTAAIEAAAGEADFSSILLPAPLSDVPDAPLLSSCVMKHDR</sequence>
<dbReference type="RefSeq" id="XP_005762416.1">
    <property type="nucleotide sequence ID" value="XM_005762359.1"/>
</dbReference>